<keyword evidence="2" id="KW-1185">Reference proteome</keyword>
<organism evidence="1 2">
    <name type="scientific">Micromonospora arida</name>
    <dbReference type="NCBI Taxonomy" id="2203715"/>
    <lineage>
        <taxon>Bacteria</taxon>
        <taxon>Bacillati</taxon>
        <taxon>Actinomycetota</taxon>
        <taxon>Actinomycetes</taxon>
        <taxon>Micromonosporales</taxon>
        <taxon>Micromonosporaceae</taxon>
        <taxon>Micromonospora</taxon>
    </lineage>
</organism>
<comment type="caution">
    <text evidence="1">The sequence shown here is derived from an EMBL/GenBank/DDBJ whole genome shotgun (WGS) entry which is preliminary data.</text>
</comment>
<accession>A0A3N9WT72</accession>
<sequence>MPRFQTASGAVVTIDAPGYDLGHPWLGAFRVQVARQYAATAPGLQERFFQVAPVGNCGPIIERDLRGRVTDELSFAGGRFIVARSAVDDRVLMAWQGQWHEVFDFVNDGAISLAHALGRFDRLTFTDSPLGVRVGVGSVPKESISAERVYKRIPGVGDITIIPAVNATELVPRWRGATTRSGETWRKNVDTSEGGSGSVLLHASAAAFTVLQPDVPGEVGDRQLAFLDELVKIAWDPA</sequence>
<dbReference type="EMBL" id="QGSY01000284">
    <property type="protein sequence ID" value="RQX03909.1"/>
    <property type="molecule type" value="Genomic_DNA"/>
</dbReference>
<dbReference type="AlphaFoldDB" id="A0A3N9WT72"/>
<dbReference type="Proteomes" id="UP000266889">
    <property type="component" value="Unassembled WGS sequence"/>
</dbReference>
<name>A0A3N9WT72_9ACTN</name>
<evidence type="ECO:0000313" key="2">
    <source>
        <dbReference type="Proteomes" id="UP000266889"/>
    </source>
</evidence>
<evidence type="ECO:0000313" key="1">
    <source>
        <dbReference type="EMBL" id="RQX03909.1"/>
    </source>
</evidence>
<gene>
    <name evidence="1" type="ORF">DLJ58_29050</name>
</gene>
<proteinExistence type="predicted"/>
<protein>
    <submittedName>
        <fullName evidence="1">Uncharacterized protein</fullName>
    </submittedName>
</protein>
<reference evidence="1 2" key="1">
    <citation type="submission" date="2018-05" db="EMBL/GenBank/DDBJ databases">
        <title>Micromonospora from Atacama Desert.</title>
        <authorList>
            <person name="Carro L."/>
            <person name="Goodfellow M."/>
            <person name="Klenk H.-P."/>
        </authorList>
    </citation>
    <scope>NUCLEOTIDE SEQUENCE [LARGE SCALE GENOMIC DNA]</scope>
    <source>
        <strain evidence="1 2">LB32</strain>
    </source>
</reference>